<name>A0ABR2IG42_9PEZI</name>
<feature type="domain" description="T6SS Phospholipase effector Tle1-like catalytic" evidence="2">
    <location>
        <begin position="28"/>
        <end position="395"/>
    </location>
</feature>
<dbReference type="PANTHER" id="PTHR33840">
    <property type="match status" value="1"/>
</dbReference>
<organism evidence="3 4">
    <name type="scientific">Apiospora arundinis</name>
    <dbReference type="NCBI Taxonomy" id="335852"/>
    <lineage>
        <taxon>Eukaryota</taxon>
        <taxon>Fungi</taxon>
        <taxon>Dikarya</taxon>
        <taxon>Ascomycota</taxon>
        <taxon>Pezizomycotina</taxon>
        <taxon>Sordariomycetes</taxon>
        <taxon>Xylariomycetidae</taxon>
        <taxon>Amphisphaeriales</taxon>
        <taxon>Apiosporaceae</taxon>
        <taxon>Apiospora</taxon>
    </lineage>
</organism>
<dbReference type="Pfam" id="PF09994">
    <property type="entry name" value="T6SS_Tle1-like_cat"/>
    <property type="match status" value="1"/>
</dbReference>
<sequence length="645" mass="71585">MTTEETHNQSKISQGGHADACSPPIASKRIVICCDGTWQSSVSGLKNIPSNVTRLSRAISRSGISTTESGEEKVWQQIVHYDAGIGTGVLSSYEKNLEGGLGIGFVGNVIEAYNFIVLNYAPGDEIFCFGFSRGAYTARAVAGLVNDIGVISPRDLQDFPDLYKLYQENKDSHGFRKSAAYRNWVNGKLAAEPLPQAQGTACKEHLRYETPPHLDAPESSRVVQVVGVFDTVGSLGVPDFPWTHANPKLLGKWAGIPDPGFHNVALSPYIRHAFHALALDERRRPFSPTLWHFPAKADLAASQPAPRKTHEEIHQIWENTLANKNATPKQISKAWSDRIDCEMYDELHDTDSELLQVWFPGVHINVGGGSDDLLTDWKGDFEQIAMISFAWMCEQVAPYLQLDIDHLNALAKHAVEDRNNLIRPVLDRIDHGEKDYGSNWLTRKAWEALDWSGLKKAQKKHIASDVVNGWATGPIVDSYSGAMTLAGAADRTPGRYVEYKEGEEDEEDKKSAPVKLGPTHEMIHPSVEYRMKKKKMASPPYDPAGLKGFRRGVRQYPDDKKYDWIAPGRRGYEWTKTKTNGGAGEVEVLIPEYLIRPEDVFSRYVAMQGSLEVEGTASDFLGEIDKAVGAKTREADNLDARAAKK</sequence>
<dbReference type="Proteomes" id="UP001390339">
    <property type="component" value="Unassembled WGS sequence"/>
</dbReference>
<evidence type="ECO:0000256" key="1">
    <source>
        <dbReference type="SAM" id="MobiDB-lite"/>
    </source>
</evidence>
<gene>
    <name evidence="3" type="ORF">PGQ11_008552</name>
</gene>
<evidence type="ECO:0000259" key="2">
    <source>
        <dbReference type="Pfam" id="PF09994"/>
    </source>
</evidence>
<feature type="region of interest" description="Disordered" evidence="1">
    <location>
        <begin position="499"/>
        <end position="518"/>
    </location>
</feature>
<feature type="region of interest" description="Disordered" evidence="1">
    <location>
        <begin position="1"/>
        <end position="20"/>
    </location>
</feature>
<accession>A0ABR2IG42</accession>
<reference evidence="3 4" key="1">
    <citation type="journal article" date="2024" name="IMA Fungus">
        <title>Apiospora arundinis, a panoply of carbohydrate-active enzymes and secondary metabolites.</title>
        <authorList>
            <person name="Sorensen T."/>
            <person name="Petersen C."/>
            <person name="Muurmann A.T."/>
            <person name="Christiansen J.V."/>
            <person name="Brundto M.L."/>
            <person name="Overgaard C.K."/>
            <person name="Boysen A.T."/>
            <person name="Wollenberg R.D."/>
            <person name="Larsen T.O."/>
            <person name="Sorensen J.L."/>
            <person name="Nielsen K.L."/>
            <person name="Sondergaard T.E."/>
        </authorList>
    </citation>
    <scope>NUCLEOTIDE SEQUENCE [LARGE SCALE GENOMIC DNA]</scope>
    <source>
        <strain evidence="3 4">AAU 773</strain>
    </source>
</reference>
<evidence type="ECO:0000313" key="4">
    <source>
        <dbReference type="Proteomes" id="UP001390339"/>
    </source>
</evidence>
<comment type="caution">
    <text evidence="3">The sequence shown here is derived from an EMBL/GenBank/DDBJ whole genome shotgun (WGS) entry which is preliminary data.</text>
</comment>
<evidence type="ECO:0000313" key="3">
    <source>
        <dbReference type="EMBL" id="KAK8862317.1"/>
    </source>
</evidence>
<dbReference type="InterPro" id="IPR018712">
    <property type="entry name" value="Tle1-like_cat"/>
</dbReference>
<protein>
    <submittedName>
        <fullName evidence="3">Peptidoglycan-containing protein</fullName>
    </submittedName>
</protein>
<dbReference type="PANTHER" id="PTHR33840:SF16">
    <property type="entry name" value="DUF2235 DOMAIN-CONTAINING PROTEIN"/>
    <property type="match status" value="1"/>
</dbReference>
<dbReference type="EMBL" id="JAPCWZ010000005">
    <property type="protein sequence ID" value="KAK8862317.1"/>
    <property type="molecule type" value="Genomic_DNA"/>
</dbReference>
<keyword evidence="4" id="KW-1185">Reference proteome</keyword>
<proteinExistence type="predicted"/>